<dbReference type="SUPFAM" id="SSF142433">
    <property type="entry name" value="CinA-like"/>
    <property type="match status" value="1"/>
</dbReference>
<dbReference type="InterPro" id="IPR001453">
    <property type="entry name" value="MoaB/Mog_dom"/>
</dbReference>
<dbReference type="InterPro" id="IPR008135">
    <property type="entry name" value="Competence-induced_CinA"/>
</dbReference>
<keyword evidence="5" id="KW-1185">Reference proteome</keyword>
<keyword evidence="2" id="KW-0175">Coiled coil</keyword>
<dbReference type="Pfam" id="PF18146">
    <property type="entry name" value="CinA_KH"/>
    <property type="match status" value="1"/>
</dbReference>
<proteinExistence type="inferred from homology"/>
<protein>
    <recommendedName>
        <fullName evidence="1">CinA-like protein</fullName>
    </recommendedName>
</protein>
<evidence type="ECO:0000259" key="3">
    <source>
        <dbReference type="SMART" id="SM00852"/>
    </source>
</evidence>
<evidence type="ECO:0000256" key="2">
    <source>
        <dbReference type="SAM" id="Coils"/>
    </source>
</evidence>
<dbReference type="InterPro" id="IPR041424">
    <property type="entry name" value="CinA_KH"/>
</dbReference>
<dbReference type="InterPro" id="IPR036653">
    <property type="entry name" value="CinA-like_C"/>
</dbReference>
<gene>
    <name evidence="4" type="ORF">NITGR_910049</name>
</gene>
<dbReference type="PANTHER" id="PTHR13939">
    <property type="entry name" value="NICOTINAMIDE-NUCLEOTIDE AMIDOHYDROLASE PNCC"/>
    <property type="match status" value="1"/>
</dbReference>
<dbReference type="NCBIfam" id="TIGR00200">
    <property type="entry name" value="cinA_nterm"/>
    <property type="match status" value="1"/>
</dbReference>
<dbReference type="CDD" id="cd00885">
    <property type="entry name" value="cinA"/>
    <property type="match status" value="1"/>
</dbReference>
<dbReference type="AlphaFoldDB" id="M1Z1W4"/>
<evidence type="ECO:0000313" key="5">
    <source>
        <dbReference type="Proteomes" id="UP000011704"/>
    </source>
</evidence>
<evidence type="ECO:0000256" key="1">
    <source>
        <dbReference type="HAMAP-Rule" id="MF_00226"/>
    </source>
</evidence>
<dbReference type="Gene3D" id="3.90.950.20">
    <property type="entry name" value="CinA-like"/>
    <property type="match status" value="1"/>
</dbReference>
<dbReference type="SUPFAM" id="SSF53218">
    <property type="entry name" value="Molybdenum cofactor biosynthesis proteins"/>
    <property type="match status" value="1"/>
</dbReference>
<dbReference type="SMART" id="SM00852">
    <property type="entry name" value="MoCF_biosynth"/>
    <property type="match status" value="1"/>
</dbReference>
<evidence type="ECO:0000313" key="4">
    <source>
        <dbReference type="EMBL" id="CCQ92000.1"/>
    </source>
</evidence>
<dbReference type="FunCoup" id="M1Z1W4">
    <property type="interactions" value="107"/>
</dbReference>
<dbReference type="Pfam" id="PF00994">
    <property type="entry name" value="MoCF_biosynth"/>
    <property type="match status" value="1"/>
</dbReference>
<dbReference type="HOGENOM" id="CLU_030805_9_3_0"/>
<dbReference type="NCBIfam" id="TIGR00177">
    <property type="entry name" value="molyb_syn"/>
    <property type="match status" value="1"/>
</dbReference>
<dbReference type="NCBIfam" id="TIGR00199">
    <property type="entry name" value="PncC_domain"/>
    <property type="match status" value="1"/>
</dbReference>
<accession>M1Z1W4</accession>
<feature type="domain" description="MoaB/Mog" evidence="3">
    <location>
        <begin position="46"/>
        <end position="212"/>
    </location>
</feature>
<dbReference type="OrthoDB" id="9801454at2"/>
<dbReference type="Pfam" id="PF02464">
    <property type="entry name" value="CinA"/>
    <property type="match status" value="1"/>
</dbReference>
<dbReference type="InterPro" id="IPR050101">
    <property type="entry name" value="CinA"/>
</dbReference>
<feature type="coiled-coil region" evidence="2">
    <location>
        <begin position="262"/>
        <end position="289"/>
    </location>
</feature>
<dbReference type="Gene3D" id="3.40.980.10">
    <property type="entry name" value="MoaB/Mog-like domain"/>
    <property type="match status" value="1"/>
</dbReference>
<dbReference type="HAMAP" id="MF_00226_B">
    <property type="entry name" value="CinA_B"/>
    <property type="match status" value="1"/>
</dbReference>
<dbReference type="STRING" id="1266370.NITGR_910049"/>
<dbReference type="PANTHER" id="PTHR13939:SF0">
    <property type="entry name" value="NMN AMIDOHYDROLASE-LIKE PROTEIN YFAY"/>
    <property type="match status" value="1"/>
</dbReference>
<organism evidence="4 5">
    <name type="scientific">Nitrospina gracilis (strain 3/211)</name>
    <dbReference type="NCBI Taxonomy" id="1266370"/>
    <lineage>
        <taxon>Bacteria</taxon>
        <taxon>Pseudomonadati</taxon>
        <taxon>Nitrospinota/Tectimicrobiota group</taxon>
        <taxon>Nitrospinota</taxon>
        <taxon>Nitrospinia</taxon>
        <taxon>Nitrospinales</taxon>
        <taxon>Nitrospinaceae</taxon>
        <taxon>Nitrospina</taxon>
    </lineage>
</organism>
<name>M1Z1W4_NITG3</name>
<dbReference type="EMBL" id="CAQJ01000101">
    <property type="protein sequence ID" value="CCQ92000.1"/>
    <property type="molecule type" value="Genomic_DNA"/>
</dbReference>
<dbReference type="InterPro" id="IPR036425">
    <property type="entry name" value="MoaB/Mog-like_dom_sf"/>
</dbReference>
<reference evidence="4 5" key="1">
    <citation type="journal article" date="2013" name="Front. Microbiol.">
        <title>The genome of Nitrospina gracilis illuminates the metabolism and evolution of the major marine nitrite oxidizer.</title>
        <authorList>
            <person name="Luecker S."/>
            <person name="Nowka B."/>
            <person name="Rattei T."/>
            <person name="Spieck E."/>
            <person name="and Daims H."/>
        </authorList>
    </citation>
    <scope>NUCLEOTIDE SEQUENCE [LARGE SCALE GENOMIC DNA]</scope>
    <source>
        <strain evidence="4 5">3/211</strain>
    </source>
</reference>
<dbReference type="Proteomes" id="UP000011704">
    <property type="component" value="Unassembled WGS sequence"/>
</dbReference>
<dbReference type="InParanoid" id="M1Z1W4"/>
<dbReference type="Gene3D" id="3.30.70.2860">
    <property type="match status" value="1"/>
</dbReference>
<comment type="similarity">
    <text evidence="1">Belongs to the CinA family.</text>
</comment>
<dbReference type="InterPro" id="IPR008136">
    <property type="entry name" value="CinA_C"/>
</dbReference>
<sequence>MWSNQAYLIAPVQYKQDFAKNRTPAPGAPASVIDSMKNKYDIPQAEIVAVGNELLNGLVSDTNSTFICGQLRMHGLQVGRISVVGDDADAIRSALDQALSRVDLVIVTGGLGATHDDITKDVLADYFGTPLVRDPKVEEMIRVFFEKRQRPVPDAALRQAEVPKDGRPLYNDQGTAPGLMFERGEQRVYVLPGVPREAEHLTRQYILPDVAPAGNLCLQQRMLWTTGLVESALWEMFGPVDELENLVQVASLPSHLGVRIHLTAYGENVEETSAKIEQAETLLEKVLSSYIYARDEQTMESVLGQLLVDRGETVAVAESCTGGLIGHRLTNIPGSSRYFLQGWLTYSNEAKVKSLGVDAALVERHGAVSEEVARAMAEGARQCAGTDWAVSVTGIAGPDGGTATKPVGLTYIAVAGKTLTSCQKFVFPQDRLRNKERAAQAALNLLRLHLIGLK</sequence>
<comment type="caution">
    <text evidence="4">The sequence shown here is derived from an EMBL/GenBank/DDBJ whole genome shotgun (WGS) entry which is preliminary data.</text>
</comment>
<dbReference type="NCBIfam" id="NF001813">
    <property type="entry name" value="PRK00549.1"/>
    <property type="match status" value="1"/>
</dbReference>
<dbReference type="PIRSF" id="PIRSF006728">
    <property type="entry name" value="CinA"/>
    <property type="match status" value="1"/>
</dbReference>